<feature type="compositionally biased region" description="Basic and acidic residues" evidence="3">
    <location>
        <begin position="466"/>
        <end position="478"/>
    </location>
</feature>
<evidence type="ECO:0000313" key="6">
    <source>
        <dbReference type="RefSeq" id="XP_030370803.1"/>
    </source>
</evidence>
<feature type="region of interest" description="Disordered" evidence="3">
    <location>
        <begin position="203"/>
        <end position="421"/>
    </location>
</feature>
<dbReference type="OrthoDB" id="48651at2759"/>
<dbReference type="CTD" id="43645"/>
<protein>
    <submittedName>
        <fullName evidence="6">Uncharacterized protein DDB_G0287625</fullName>
    </submittedName>
</protein>
<dbReference type="InterPro" id="IPR035979">
    <property type="entry name" value="RBD_domain_sf"/>
</dbReference>
<accession>A0A6J2T6Q6</accession>
<dbReference type="Pfam" id="PF00076">
    <property type="entry name" value="RRM_1"/>
    <property type="match status" value="1"/>
</dbReference>
<dbReference type="PROSITE" id="PS50102">
    <property type="entry name" value="RRM"/>
    <property type="match status" value="1"/>
</dbReference>
<evidence type="ECO:0000256" key="1">
    <source>
        <dbReference type="ARBA" id="ARBA00022884"/>
    </source>
</evidence>
<dbReference type="PANTHER" id="PTHR23236:SF11">
    <property type="entry name" value="EUKARYOTIC TRANSLATION INITIATION FACTOR 4H"/>
    <property type="match status" value="1"/>
</dbReference>
<gene>
    <name evidence="6" type="primary">LOC115621323</name>
</gene>
<evidence type="ECO:0000256" key="3">
    <source>
        <dbReference type="SAM" id="MobiDB-lite"/>
    </source>
</evidence>
<feature type="domain" description="RRM" evidence="4">
    <location>
        <begin position="91"/>
        <end position="170"/>
    </location>
</feature>
<feature type="compositionally biased region" description="Low complexity" evidence="3">
    <location>
        <begin position="326"/>
        <end position="347"/>
    </location>
</feature>
<dbReference type="GeneID" id="115621323"/>
<evidence type="ECO:0000256" key="2">
    <source>
        <dbReference type="PROSITE-ProRule" id="PRU00176"/>
    </source>
</evidence>
<feature type="compositionally biased region" description="Polar residues" evidence="3">
    <location>
        <begin position="298"/>
        <end position="313"/>
    </location>
</feature>
<sequence>MANRSNYDNGKGNREYRDNREQREPREIREPREHRDNRETREARDPREQRNIRDQRGNRDQRDHYEASEFRDQRDFRNRDRDRNVPTDPPYIAYVGNLPKGLVQGDVMKIFSDFDVKNVRLIKDRETDEFKGYGYVEFETLVQLKRALSCNGRIKLDNFSAPLRIDIADHRRQGNSGGYGGGGGNFNNNNNSFFQRRGFRRNESNGTQNVFSPPAGSRSQSSIHFSNIAGSPTTSSMSMGRMRPRNNFNNNRGGRNNHNNGNVYQYNDAQRMRGSSENASMRSGGLHRNMDRRRSASPGASNNELDDMPSSSQTGGGNYNRPRPHFNNFQSYNNNNRYSHSNGSRNSESQQRMRAYGSNYTNFVQNRTRDRRGHYNPNSAYNNPNNEPAITNNNIGNNNSASSAPGARTNIGTTDNDDRPKLVLKPRTVSEPINALAETKQAASIFGKAKPRDEQLVQPKSPVTSLRKEGSSKGDSSD</sequence>
<keyword evidence="1 2" id="KW-0694">RNA-binding</keyword>
<dbReference type="SMART" id="SM00360">
    <property type="entry name" value="RRM"/>
    <property type="match status" value="1"/>
</dbReference>
<reference evidence="6" key="1">
    <citation type="submission" date="2025-08" db="UniProtKB">
        <authorList>
            <consortium name="RefSeq"/>
        </authorList>
    </citation>
    <scope>IDENTIFICATION</scope>
    <source>
        <strain evidence="6">11010-0011.00</strain>
        <tissue evidence="6">Whole body</tissue>
    </source>
</reference>
<dbReference type="AlphaFoldDB" id="A0A6J2T6Q6"/>
<feature type="region of interest" description="Disordered" evidence="3">
    <location>
        <begin position="174"/>
        <end position="193"/>
    </location>
</feature>
<keyword evidence="5" id="KW-1185">Reference proteome</keyword>
<feature type="compositionally biased region" description="Low complexity" evidence="3">
    <location>
        <begin position="245"/>
        <end position="262"/>
    </location>
</feature>
<evidence type="ECO:0000259" key="4">
    <source>
        <dbReference type="PROSITE" id="PS50102"/>
    </source>
</evidence>
<feature type="region of interest" description="Disordered" evidence="3">
    <location>
        <begin position="1"/>
        <end position="90"/>
    </location>
</feature>
<dbReference type="PANTHER" id="PTHR23236">
    <property type="entry name" value="EUKARYOTIC TRANSLATION INITIATION FACTOR 4B/4H"/>
    <property type="match status" value="1"/>
</dbReference>
<name>A0A6J2T6Q6_DROLE</name>
<feature type="compositionally biased region" description="Polar residues" evidence="3">
    <location>
        <begin position="204"/>
        <end position="238"/>
    </location>
</feature>
<dbReference type="InterPro" id="IPR000504">
    <property type="entry name" value="RRM_dom"/>
</dbReference>
<feature type="compositionally biased region" description="Basic and acidic residues" evidence="3">
    <location>
        <begin position="11"/>
        <end position="85"/>
    </location>
</feature>
<evidence type="ECO:0000313" key="5">
    <source>
        <dbReference type="Proteomes" id="UP000504634"/>
    </source>
</evidence>
<organism evidence="5 6">
    <name type="scientific">Drosophila lebanonensis</name>
    <name type="common">Fruit fly</name>
    <name type="synonym">Scaptodrosophila lebanonensis</name>
    <dbReference type="NCBI Taxonomy" id="7225"/>
    <lineage>
        <taxon>Eukaryota</taxon>
        <taxon>Metazoa</taxon>
        <taxon>Ecdysozoa</taxon>
        <taxon>Arthropoda</taxon>
        <taxon>Hexapoda</taxon>
        <taxon>Insecta</taxon>
        <taxon>Pterygota</taxon>
        <taxon>Neoptera</taxon>
        <taxon>Endopterygota</taxon>
        <taxon>Diptera</taxon>
        <taxon>Brachycera</taxon>
        <taxon>Muscomorpha</taxon>
        <taxon>Ephydroidea</taxon>
        <taxon>Drosophilidae</taxon>
        <taxon>Scaptodrosophila</taxon>
    </lineage>
</organism>
<dbReference type="Gene3D" id="3.30.70.330">
    <property type="match status" value="1"/>
</dbReference>
<feature type="compositionally biased region" description="Gly residues" evidence="3">
    <location>
        <begin position="175"/>
        <end position="185"/>
    </location>
</feature>
<dbReference type="RefSeq" id="XP_030370803.1">
    <property type="nucleotide sequence ID" value="XM_030514943.1"/>
</dbReference>
<feature type="compositionally biased region" description="Polar residues" evidence="3">
    <location>
        <begin position="348"/>
        <end position="366"/>
    </location>
</feature>
<proteinExistence type="predicted"/>
<dbReference type="Proteomes" id="UP000504634">
    <property type="component" value="Unplaced"/>
</dbReference>
<dbReference type="GO" id="GO:0003723">
    <property type="term" value="F:RNA binding"/>
    <property type="evidence" value="ECO:0007669"/>
    <property type="project" value="UniProtKB-UniRule"/>
</dbReference>
<dbReference type="InterPro" id="IPR012677">
    <property type="entry name" value="Nucleotide-bd_a/b_plait_sf"/>
</dbReference>
<feature type="compositionally biased region" description="Low complexity" evidence="3">
    <location>
        <begin position="375"/>
        <end position="407"/>
    </location>
</feature>
<dbReference type="FunFam" id="3.30.70.330:FF:000414">
    <property type="entry name" value="Eukaryotic translation initiation factor 4H"/>
    <property type="match status" value="1"/>
</dbReference>
<feature type="compositionally biased region" description="Polar residues" evidence="3">
    <location>
        <begin position="263"/>
        <end position="281"/>
    </location>
</feature>
<dbReference type="SUPFAM" id="SSF54928">
    <property type="entry name" value="RNA-binding domain, RBD"/>
    <property type="match status" value="1"/>
</dbReference>
<feature type="region of interest" description="Disordered" evidence="3">
    <location>
        <begin position="444"/>
        <end position="478"/>
    </location>
</feature>